<reference evidence="9 10" key="1">
    <citation type="submission" date="2018-12" db="EMBL/GenBank/DDBJ databases">
        <title>The whole draft genome of Aquabacterium sp. SJQ9.</title>
        <authorList>
            <person name="Sun L."/>
            <person name="Gao X."/>
            <person name="Chen W."/>
            <person name="Huang K."/>
        </authorList>
    </citation>
    <scope>NUCLEOTIDE SEQUENCE [LARGE SCALE GENOMIC DNA]</scope>
    <source>
        <strain evidence="9 10">SJQ9</strain>
    </source>
</reference>
<dbReference type="EMBL" id="RSED01000014">
    <property type="protein sequence ID" value="RRS03176.1"/>
    <property type="molecule type" value="Genomic_DNA"/>
</dbReference>
<dbReference type="InterPro" id="IPR005895">
    <property type="entry name" value="ABC_transptr_haem_export_CcmA"/>
</dbReference>
<accession>A0A426V8C6</accession>
<comment type="caution">
    <text evidence="9">The sequence shown here is derived from an EMBL/GenBank/DDBJ whole genome shotgun (WGS) entry which is preliminary data.</text>
</comment>
<evidence type="ECO:0000313" key="10">
    <source>
        <dbReference type="Proteomes" id="UP000269265"/>
    </source>
</evidence>
<proteinExistence type="predicted"/>
<dbReference type="SMART" id="SM00382">
    <property type="entry name" value="AAA"/>
    <property type="match status" value="1"/>
</dbReference>
<feature type="domain" description="ABC transporter" evidence="8">
    <location>
        <begin position="4"/>
        <end position="212"/>
    </location>
</feature>
<dbReference type="InterPro" id="IPR003439">
    <property type="entry name" value="ABC_transporter-like_ATP-bd"/>
</dbReference>
<dbReference type="Gene3D" id="3.40.50.300">
    <property type="entry name" value="P-loop containing nucleotide triphosphate hydrolases"/>
    <property type="match status" value="1"/>
</dbReference>
<evidence type="ECO:0000256" key="7">
    <source>
        <dbReference type="ARBA" id="ARBA00023136"/>
    </source>
</evidence>
<evidence type="ECO:0000256" key="5">
    <source>
        <dbReference type="ARBA" id="ARBA00022840"/>
    </source>
</evidence>
<dbReference type="InterPro" id="IPR027417">
    <property type="entry name" value="P-loop_NTPase"/>
</dbReference>
<evidence type="ECO:0000313" key="9">
    <source>
        <dbReference type="EMBL" id="RRS03176.1"/>
    </source>
</evidence>
<evidence type="ECO:0000256" key="1">
    <source>
        <dbReference type="ARBA" id="ARBA00022448"/>
    </source>
</evidence>
<dbReference type="SUPFAM" id="SSF52540">
    <property type="entry name" value="P-loop containing nucleoside triphosphate hydrolases"/>
    <property type="match status" value="1"/>
</dbReference>
<keyword evidence="5" id="KW-0067">ATP-binding</keyword>
<dbReference type="PANTHER" id="PTHR43499">
    <property type="entry name" value="ABC TRANSPORTER I FAMILY MEMBER 1"/>
    <property type="match status" value="1"/>
</dbReference>
<dbReference type="GO" id="GO:0005524">
    <property type="term" value="F:ATP binding"/>
    <property type="evidence" value="ECO:0007669"/>
    <property type="project" value="UniProtKB-KW"/>
</dbReference>
<dbReference type="NCBIfam" id="NF010061">
    <property type="entry name" value="PRK13538.1"/>
    <property type="match status" value="1"/>
</dbReference>
<evidence type="ECO:0000256" key="2">
    <source>
        <dbReference type="ARBA" id="ARBA00022475"/>
    </source>
</evidence>
<keyword evidence="1" id="KW-0813">Transport</keyword>
<dbReference type="PANTHER" id="PTHR43499:SF1">
    <property type="entry name" value="ABC TRANSPORTER I FAMILY MEMBER 1"/>
    <property type="match status" value="1"/>
</dbReference>
<dbReference type="NCBIfam" id="TIGR01189">
    <property type="entry name" value="ccmA"/>
    <property type="match status" value="1"/>
</dbReference>
<dbReference type="AlphaFoldDB" id="A0A426V8C6"/>
<keyword evidence="6" id="KW-1278">Translocase</keyword>
<dbReference type="GO" id="GO:0016887">
    <property type="term" value="F:ATP hydrolysis activity"/>
    <property type="evidence" value="ECO:0007669"/>
    <property type="project" value="InterPro"/>
</dbReference>
<evidence type="ECO:0000256" key="4">
    <source>
        <dbReference type="ARBA" id="ARBA00022748"/>
    </source>
</evidence>
<keyword evidence="4" id="KW-0201">Cytochrome c-type biogenesis</keyword>
<protein>
    <submittedName>
        <fullName evidence="9">Cytochrome c biogenesis heme-transporting ATPase CcmA</fullName>
    </submittedName>
</protein>
<gene>
    <name evidence="9" type="primary">ccmA</name>
    <name evidence="9" type="ORF">EIP75_16955</name>
</gene>
<organism evidence="9 10">
    <name type="scientific">Aquabacterium soli</name>
    <dbReference type="NCBI Taxonomy" id="2493092"/>
    <lineage>
        <taxon>Bacteria</taxon>
        <taxon>Pseudomonadati</taxon>
        <taxon>Pseudomonadota</taxon>
        <taxon>Betaproteobacteria</taxon>
        <taxon>Burkholderiales</taxon>
        <taxon>Aquabacterium</taxon>
    </lineage>
</organism>
<name>A0A426V8C6_9BURK</name>
<dbReference type="Pfam" id="PF00005">
    <property type="entry name" value="ABC_tran"/>
    <property type="match status" value="1"/>
</dbReference>
<evidence type="ECO:0000256" key="6">
    <source>
        <dbReference type="ARBA" id="ARBA00022967"/>
    </source>
</evidence>
<dbReference type="RefSeq" id="WP_125244469.1">
    <property type="nucleotide sequence ID" value="NZ_RSED01000014.1"/>
</dbReference>
<dbReference type="InterPro" id="IPR003593">
    <property type="entry name" value="AAA+_ATPase"/>
</dbReference>
<evidence type="ECO:0000256" key="3">
    <source>
        <dbReference type="ARBA" id="ARBA00022741"/>
    </source>
</evidence>
<dbReference type="GO" id="GO:0017004">
    <property type="term" value="P:cytochrome complex assembly"/>
    <property type="evidence" value="ECO:0007669"/>
    <property type="project" value="UniProtKB-KW"/>
</dbReference>
<dbReference type="Proteomes" id="UP000269265">
    <property type="component" value="Unassembled WGS sequence"/>
</dbReference>
<dbReference type="PROSITE" id="PS50893">
    <property type="entry name" value="ABC_TRANSPORTER_2"/>
    <property type="match status" value="1"/>
</dbReference>
<dbReference type="OrthoDB" id="9800654at2"/>
<evidence type="ECO:0000259" key="8">
    <source>
        <dbReference type="PROSITE" id="PS50893"/>
    </source>
</evidence>
<keyword evidence="2" id="KW-1003">Cell membrane</keyword>
<sequence length="212" mass="22783">MSSLIAQDLAGARGERVLFAGLDFQLEAGEALWVQGQNGAGKSTLLRLLCGLTEPAQGRILWDGEDIRRLREDYRRELLVLGHAAGVKDDLLAWENVFYGARLAGQVCTAAQAREALARLGLSGVAHLPARVLSQGQRKRVALARLCLPARPPLLVLDEPFTALDQPSVQTLTQLLGEHLGQGGLVVYTTHQPLALPANTLRLIDLSEGASA</sequence>
<keyword evidence="10" id="KW-1185">Reference proteome</keyword>
<dbReference type="GO" id="GO:0022857">
    <property type="term" value="F:transmembrane transporter activity"/>
    <property type="evidence" value="ECO:0007669"/>
    <property type="project" value="InterPro"/>
</dbReference>
<keyword evidence="3" id="KW-0547">Nucleotide-binding</keyword>
<keyword evidence="7" id="KW-0472">Membrane</keyword>